<feature type="domain" description="FAD-binding FR-type" evidence="11">
    <location>
        <begin position="253"/>
        <end position="368"/>
    </location>
</feature>
<keyword evidence="4 10" id="KW-0812">Transmembrane</keyword>
<keyword evidence="7" id="KW-0560">Oxidoreductase</keyword>
<feature type="transmembrane region" description="Helical" evidence="10">
    <location>
        <begin position="67"/>
        <end position="88"/>
    </location>
</feature>
<evidence type="ECO:0000259" key="11">
    <source>
        <dbReference type="PROSITE" id="PS51384"/>
    </source>
</evidence>
<sequence>MEFQSVDFTFWYSIVLGGAIAVILATSLCLFVVRSLYPRPVARWFRRACYKTGQVIRLLHSIPHSHATLLVLVFLINVLSAAVHVHGYSDVSRRTARMSVINVACLAMGARMNAVADLALVPLPLYFRVHYLLGVLAILEAATHAGIALALQTHPMNQAPNVASLTVGLPATAGMALLLLSSVGPIRVYFYEWFMKAHVVLFLAVCIAVRLHLNNSEYHKPPLLYLVVAAGIYLSVNMMRLAYALYRNVARGGAKPCATMHEVVYHRTGHNDILLTDTVQLHICLARSWKPRAGQYVYITVPSASSLAFLESHPFYIYQTLQEHDKTIITIIAQRRKGFTRQLSRPQLKAAVGYSAIVEGPFGRELDLSGYGTVLLFATGTGIIGQIGYVAQLLDNYDAHDAKARGVKLFWQMDCELHMAWVQETMQSLLARDRDLILNIQLFVCGEFLSRKTVKGDIKRLGLRITQTFCAMDTPCVIAHELHERKGRTIVLLCVDKLTNQAIRRAVCQEADRGVVVEELDFRPYQSVKKHTARETGSDQKDRGQAV</sequence>
<dbReference type="InterPro" id="IPR017927">
    <property type="entry name" value="FAD-bd_FR_type"/>
</dbReference>
<dbReference type="CDD" id="cd06186">
    <property type="entry name" value="NOX_Duox_like_FAD_NADP"/>
    <property type="match status" value="1"/>
</dbReference>
<feature type="transmembrane region" description="Helical" evidence="10">
    <location>
        <begin position="223"/>
        <end position="246"/>
    </location>
</feature>
<keyword evidence="6 10" id="KW-1133">Transmembrane helix</keyword>
<keyword evidence="5" id="KW-0249">Electron transport</keyword>
<evidence type="ECO:0000256" key="2">
    <source>
        <dbReference type="ARBA" id="ARBA00006278"/>
    </source>
</evidence>
<dbReference type="GO" id="GO:0015677">
    <property type="term" value="P:copper ion import"/>
    <property type="evidence" value="ECO:0007669"/>
    <property type="project" value="TreeGrafter"/>
</dbReference>
<evidence type="ECO:0000256" key="1">
    <source>
        <dbReference type="ARBA" id="ARBA00004141"/>
    </source>
</evidence>
<keyword evidence="3" id="KW-0813">Transport</keyword>
<name>A0A6A6VTN0_9PEZI</name>
<dbReference type="Pfam" id="PF08030">
    <property type="entry name" value="NAD_binding_6"/>
    <property type="match status" value="1"/>
</dbReference>
<dbReference type="InterPro" id="IPR013112">
    <property type="entry name" value="FAD-bd_8"/>
</dbReference>
<evidence type="ECO:0000256" key="9">
    <source>
        <dbReference type="ARBA" id="ARBA00023136"/>
    </source>
</evidence>
<evidence type="ECO:0000313" key="12">
    <source>
        <dbReference type="EMBL" id="KAF2752631.1"/>
    </source>
</evidence>
<accession>A0A6A6VTN0</accession>
<dbReference type="GO" id="GO:0006879">
    <property type="term" value="P:intracellular iron ion homeostasis"/>
    <property type="evidence" value="ECO:0007669"/>
    <property type="project" value="TreeGrafter"/>
</dbReference>
<dbReference type="OrthoDB" id="4494341at2759"/>
<dbReference type="InterPro" id="IPR013130">
    <property type="entry name" value="Fe3_Rdtase_TM_dom"/>
</dbReference>
<evidence type="ECO:0000256" key="4">
    <source>
        <dbReference type="ARBA" id="ARBA00022692"/>
    </source>
</evidence>
<dbReference type="InterPro" id="IPR013121">
    <property type="entry name" value="Fe_red_NAD-bd_6"/>
</dbReference>
<protein>
    <recommendedName>
        <fullName evidence="11">FAD-binding FR-type domain-containing protein</fullName>
    </recommendedName>
</protein>
<feature type="transmembrane region" description="Helical" evidence="10">
    <location>
        <begin position="193"/>
        <end position="211"/>
    </location>
</feature>
<dbReference type="GO" id="GO:0006826">
    <property type="term" value="P:iron ion transport"/>
    <property type="evidence" value="ECO:0007669"/>
    <property type="project" value="TreeGrafter"/>
</dbReference>
<dbReference type="PROSITE" id="PS51384">
    <property type="entry name" value="FAD_FR"/>
    <property type="match status" value="1"/>
</dbReference>
<dbReference type="RefSeq" id="XP_033595082.1">
    <property type="nucleotide sequence ID" value="XM_033746239.1"/>
</dbReference>
<evidence type="ECO:0000256" key="8">
    <source>
        <dbReference type="ARBA" id="ARBA00023065"/>
    </source>
</evidence>
<organism evidence="12 13">
    <name type="scientific">Pseudovirgaria hyperparasitica</name>
    <dbReference type="NCBI Taxonomy" id="470096"/>
    <lineage>
        <taxon>Eukaryota</taxon>
        <taxon>Fungi</taxon>
        <taxon>Dikarya</taxon>
        <taxon>Ascomycota</taxon>
        <taxon>Pezizomycotina</taxon>
        <taxon>Dothideomycetes</taxon>
        <taxon>Dothideomycetes incertae sedis</taxon>
        <taxon>Acrospermales</taxon>
        <taxon>Acrospermaceae</taxon>
        <taxon>Pseudovirgaria</taxon>
    </lineage>
</organism>
<evidence type="ECO:0000313" key="13">
    <source>
        <dbReference type="Proteomes" id="UP000799437"/>
    </source>
</evidence>
<evidence type="ECO:0000256" key="10">
    <source>
        <dbReference type="SAM" id="Phobius"/>
    </source>
</evidence>
<dbReference type="EMBL" id="ML996603">
    <property type="protein sequence ID" value="KAF2752631.1"/>
    <property type="molecule type" value="Genomic_DNA"/>
</dbReference>
<evidence type="ECO:0000256" key="3">
    <source>
        <dbReference type="ARBA" id="ARBA00022448"/>
    </source>
</evidence>
<feature type="transmembrane region" description="Helical" evidence="10">
    <location>
        <begin position="100"/>
        <end position="120"/>
    </location>
</feature>
<dbReference type="InterPro" id="IPR039261">
    <property type="entry name" value="FNR_nucleotide-bd"/>
</dbReference>
<comment type="subcellular location">
    <subcellularLocation>
        <location evidence="1">Membrane</location>
        <topology evidence="1">Multi-pass membrane protein</topology>
    </subcellularLocation>
</comment>
<evidence type="ECO:0000256" key="7">
    <source>
        <dbReference type="ARBA" id="ARBA00023002"/>
    </source>
</evidence>
<dbReference type="GO" id="GO:0000293">
    <property type="term" value="F:ferric-chelate reductase activity"/>
    <property type="evidence" value="ECO:0007669"/>
    <property type="project" value="UniProtKB-ARBA"/>
</dbReference>
<reference evidence="12" key="1">
    <citation type="journal article" date="2020" name="Stud. Mycol.">
        <title>101 Dothideomycetes genomes: a test case for predicting lifestyles and emergence of pathogens.</title>
        <authorList>
            <person name="Haridas S."/>
            <person name="Albert R."/>
            <person name="Binder M."/>
            <person name="Bloem J."/>
            <person name="Labutti K."/>
            <person name="Salamov A."/>
            <person name="Andreopoulos B."/>
            <person name="Baker S."/>
            <person name="Barry K."/>
            <person name="Bills G."/>
            <person name="Bluhm B."/>
            <person name="Cannon C."/>
            <person name="Castanera R."/>
            <person name="Culley D."/>
            <person name="Daum C."/>
            <person name="Ezra D."/>
            <person name="Gonzalez J."/>
            <person name="Henrissat B."/>
            <person name="Kuo A."/>
            <person name="Liang C."/>
            <person name="Lipzen A."/>
            <person name="Lutzoni F."/>
            <person name="Magnuson J."/>
            <person name="Mondo S."/>
            <person name="Nolan M."/>
            <person name="Ohm R."/>
            <person name="Pangilinan J."/>
            <person name="Park H.-J."/>
            <person name="Ramirez L."/>
            <person name="Alfaro M."/>
            <person name="Sun H."/>
            <person name="Tritt A."/>
            <person name="Yoshinaga Y."/>
            <person name="Zwiers L.-H."/>
            <person name="Turgeon B."/>
            <person name="Goodwin S."/>
            <person name="Spatafora J."/>
            <person name="Crous P."/>
            <person name="Grigoriev I."/>
        </authorList>
    </citation>
    <scope>NUCLEOTIDE SEQUENCE</scope>
    <source>
        <strain evidence="12">CBS 121739</strain>
    </source>
</reference>
<dbReference type="PANTHER" id="PTHR32361:SF26">
    <property type="entry name" value="FAD-BINDING 8 DOMAIN-CONTAINING PROTEIN-RELATED"/>
    <property type="match status" value="1"/>
</dbReference>
<dbReference type="GeneID" id="54487293"/>
<proteinExistence type="inferred from homology"/>
<dbReference type="GO" id="GO:0005886">
    <property type="term" value="C:plasma membrane"/>
    <property type="evidence" value="ECO:0007669"/>
    <property type="project" value="TreeGrafter"/>
</dbReference>
<evidence type="ECO:0000256" key="6">
    <source>
        <dbReference type="ARBA" id="ARBA00022989"/>
    </source>
</evidence>
<keyword evidence="9 10" id="KW-0472">Membrane</keyword>
<feature type="transmembrane region" description="Helical" evidence="10">
    <location>
        <begin position="132"/>
        <end position="151"/>
    </location>
</feature>
<dbReference type="Pfam" id="PF01794">
    <property type="entry name" value="Ferric_reduct"/>
    <property type="match status" value="1"/>
</dbReference>
<dbReference type="AlphaFoldDB" id="A0A6A6VTN0"/>
<keyword evidence="13" id="KW-1185">Reference proteome</keyword>
<comment type="similarity">
    <text evidence="2">Belongs to the ferric reductase (FRE) family.</text>
</comment>
<dbReference type="InterPro" id="IPR051410">
    <property type="entry name" value="Ferric/Cupric_Reductase"/>
</dbReference>
<gene>
    <name evidence="12" type="ORF">EJ05DRAFT_495230</name>
</gene>
<feature type="transmembrane region" description="Helical" evidence="10">
    <location>
        <begin position="163"/>
        <end position="181"/>
    </location>
</feature>
<keyword evidence="8" id="KW-0406">Ion transport</keyword>
<dbReference type="Pfam" id="PF08022">
    <property type="entry name" value="FAD_binding_8"/>
    <property type="match status" value="1"/>
</dbReference>
<evidence type="ECO:0000256" key="5">
    <source>
        <dbReference type="ARBA" id="ARBA00022982"/>
    </source>
</evidence>
<feature type="transmembrane region" description="Helical" evidence="10">
    <location>
        <begin position="12"/>
        <end position="37"/>
    </location>
</feature>
<dbReference type="Gene3D" id="3.40.50.80">
    <property type="entry name" value="Nucleotide-binding domain of ferredoxin-NADP reductase (FNR) module"/>
    <property type="match status" value="1"/>
</dbReference>
<dbReference type="Proteomes" id="UP000799437">
    <property type="component" value="Unassembled WGS sequence"/>
</dbReference>
<dbReference type="PANTHER" id="PTHR32361">
    <property type="entry name" value="FERRIC/CUPRIC REDUCTASE TRANSMEMBRANE COMPONENT"/>
    <property type="match status" value="1"/>
</dbReference>